<evidence type="ECO:0000256" key="1">
    <source>
        <dbReference type="SAM" id="SignalP"/>
    </source>
</evidence>
<organism evidence="3 4">
    <name type="scientific">Mesonia profundi</name>
    <dbReference type="NCBI Taxonomy" id="3070998"/>
    <lineage>
        <taxon>Bacteria</taxon>
        <taxon>Pseudomonadati</taxon>
        <taxon>Bacteroidota</taxon>
        <taxon>Flavobacteriia</taxon>
        <taxon>Flavobacteriales</taxon>
        <taxon>Flavobacteriaceae</taxon>
        <taxon>Mesonia</taxon>
    </lineage>
</organism>
<evidence type="ECO:0000313" key="3">
    <source>
        <dbReference type="EMBL" id="MDQ7918549.1"/>
    </source>
</evidence>
<dbReference type="EMBL" id="JAVHUL010000051">
    <property type="protein sequence ID" value="MDQ7918549.1"/>
    <property type="molecule type" value="Genomic_DNA"/>
</dbReference>
<reference evidence="3 4" key="1">
    <citation type="submission" date="2023-08" db="EMBL/GenBank/DDBJ databases">
        <title>Mesonia sp. MT50, isolated from deep-sea sediment of the Mariana Trench.</title>
        <authorList>
            <person name="Fu H."/>
        </authorList>
    </citation>
    <scope>NUCLEOTIDE SEQUENCE [LARGE SCALE GENOMIC DNA]</scope>
    <source>
        <strain evidence="3 4">MT50</strain>
    </source>
</reference>
<dbReference type="Proteomes" id="UP001230915">
    <property type="component" value="Unassembled WGS sequence"/>
</dbReference>
<proteinExistence type="predicted"/>
<dbReference type="RefSeq" id="WP_308865544.1">
    <property type="nucleotide sequence ID" value="NZ_JAVHUL010000051.1"/>
</dbReference>
<feature type="signal peptide" evidence="1">
    <location>
        <begin position="1"/>
        <end position="19"/>
    </location>
</feature>
<dbReference type="PROSITE" id="PS51257">
    <property type="entry name" value="PROKAR_LIPOPROTEIN"/>
    <property type="match status" value="1"/>
</dbReference>
<gene>
    <name evidence="3" type="ORF">RBU60_13300</name>
</gene>
<evidence type="ECO:0000313" key="4">
    <source>
        <dbReference type="Proteomes" id="UP001230915"/>
    </source>
</evidence>
<keyword evidence="1" id="KW-0732">Signal</keyword>
<feature type="domain" description="DUF4369" evidence="2">
    <location>
        <begin position="24"/>
        <end position="120"/>
    </location>
</feature>
<accession>A0ABU1A670</accession>
<evidence type="ECO:0000259" key="2">
    <source>
        <dbReference type="Pfam" id="PF14289"/>
    </source>
</evidence>
<name>A0ABU1A670_9FLAO</name>
<comment type="caution">
    <text evidence="3">The sequence shown here is derived from an EMBL/GenBank/DDBJ whole genome shotgun (WGS) entry which is preliminary data.</text>
</comment>
<dbReference type="InterPro" id="IPR025380">
    <property type="entry name" value="DUF4369"/>
</dbReference>
<protein>
    <submittedName>
        <fullName evidence="3">DUF4369 domain-containing protein</fullName>
    </submittedName>
</protein>
<sequence length="243" mass="27789">MKKILIAAASLLLIVSCQTKETNFSLTGNIKGLKQGKLYLQKIEDTLVVNVDSVIIDGDANYSLEAFLKEPEIMFLYLDKSDGDRNDDIVDFFAEEGEMMINSSLDNFVSDAKISGSKNQVVLEEYEGIIKRFSEQNLDLIKASFDAEKAGDQEKMLTVNKSYESLLKRKYLYTVNYAITHKDKEASPYIIITEAFDANVKYLDTVYNSYDKEIRKSKYGKELKDLIKQHRKLLKLDKKVSKK</sequence>
<keyword evidence="4" id="KW-1185">Reference proteome</keyword>
<dbReference type="Pfam" id="PF14289">
    <property type="entry name" value="DUF4369"/>
    <property type="match status" value="1"/>
</dbReference>
<feature type="chain" id="PRO_5046785047" evidence="1">
    <location>
        <begin position="20"/>
        <end position="243"/>
    </location>
</feature>